<dbReference type="PANTHER" id="PTHR35011:SF2">
    <property type="entry name" value="2,3-DIKETO-L-GULONATE TRAP TRANSPORTER SMALL PERMEASE PROTEIN YIAM"/>
    <property type="match status" value="1"/>
</dbReference>
<dbReference type="OrthoDB" id="9791324at2"/>
<dbReference type="GO" id="GO:0015740">
    <property type="term" value="P:C4-dicarboxylate transport"/>
    <property type="evidence" value="ECO:0007669"/>
    <property type="project" value="TreeGrafter"/>
</dbReference>
<dbReference type="Proteomes" id="UP000239326">
    <property type="component" value="Chromosome"/>
</dbReference>
<feature type="transmembrane region" description="Helical" evidence="9">
    <location>
        <begin position="87"/>
        <end position="108"/>
    </location>
</feature>
<evidence type="ECO:0000256" key="3">
    <source>
        <dbReference type="ARBA" id="ARBA00022475"/>
    </source>
</evidence>
<accession>A0A2S0N048</accession>
<protein>
    <recommendedName>
        <fullName evidence="9">TRAP transporter small permease protein</fullName>
    </recommendedName>
</protein>
<evidence type="ECO:0000256" key="4">
    <source>
        <dbReference type="ARBA" id="ARBA00022519"/>
    </source>
</evidence>
<feature type="domain" description="Tripartite ATP-independent periplasmic transporters DctQ component" evidence="10">
    <location>
        <begin position="24"/>
        <end position="152"/>
    </location>
</feature>
<feature type="transmembrane region" description="Helical" evidence="9">
    <location>
        <begin position="12"/>
        <end position="36"/>
    </location>
</feature>
<gene>
    <name evidence="11" type="ORF">C6571_09660</name>
</gene>
<dbReference type="AlphaFoldDB" id="A0A2S0N048"/>
<evidence type="ECO:0000256" key="6">
    <source>
        <dbReference type="ARBA" id="ARBA00022989"/>
    </source>
</evidence>
<reference evidence="11 12" key="1">
    <citation type="submission" date="2018-03" db="EMBL/GenBank/DDBJ databases">
        <title>Genome sequencing of Simplicispira sp.</title>
        <authorList>
            <person name="Kim S.-J."/>
            <person name="Heo J."/>
            <person name="Kwon S.-W."/>
        </authorList>
    </citation>
    <scope>NUCLEOTIDE SEQUENCE [LARGE SCALE GENOMIC DNA]</scope>
    <source>
        <strain evidence="11 12">SC1-8</strain>
    </source>
</reference>
<dbReference type="PANTHER" id="PTHR35011">
    <property type="entry name" value="2,3-DIKETO-L-GULONATE TRAP TRANSPORTER SMALL PERMEASE PROTEIN YIAM"/>
    <property type="match status" value="1"/>
</dbReference>
<comment type="subunit">
    <text evidence="9">The complex comprises the extracytoplasmic solute receptor protein and the two transmembrane proteins.</text>
</comment>
<keyword evidence="5 9" id="KW-0812">Transmembrane</keyword>
<name>A0A2S0N048_9BURK</name>
<feature type="transmembrane region" description="Helical" evidence="9">
    <location>
        <begin position="128"/>
        <end position="149"/>
    </location>
</feature>
<keyword evidence="2 9" id="KW-0813">Transport</keyword>
<evidence type="ECO:0000256" key="9">
    <source>
        <dbReference type="RuleBase" id="RU369079"/>
    </source>
</evidence>
<organism evidence="11 12">
    <name type="scientific">Simplicispira suum</name>
    <dbReference type="NCBI Taxonomy" id="2109915"/>
    <lineage>
        <taxon>Bacteria</taxon>
        <taxon>Pseudomonadati</taxon>
        <taxon>Pseudomonadota</taxon>
        <taxon>Betaproteobacteria</taxon>
        <taxon>Burkholderiales</taxon>
        <taxon>Comamonadaceae</taxon>
        <taxon>Simplicispira</taxon>
    </lineage>
</organism>
<evidence type="ECO:0000259" key="10">
    <source>
        <dbReference type="Pfam" id="PF04290"/>
    </source>
</evidence>
<evidence type="ECO:0000256" key="7">
    <source>
        <dbReference type="ARBA" id="ARBA00023136"/>
    </source>
</evidence>
<proteinExistence type="inferred from homology"/>
<dbReference type="InterPro" id="IPR055348">
    <property type="entry name" value="DctQ"/>
</dbReference>
<evidence type="ECO:0000256" key="2">
    <source>
        <dbReference type="ARBA" id="ARBA00022448"/>
    </source>
</evidence>
<comment type="subcellular location">
    <subcellularLocation>
        <location evidence="1 9">Cell inner membrane</location>
        <topology evidence="1 9">Multi-pass membrane protein</topology>
    </subcellularLocation>
</comment>
<evidence type="ECO:0000313" key="11">
    <source>
        <dbReference type="EMBL" id="AVO41522.1"/>
    </source>
</evidence>
<keyword evidence="7 9" id="KW-0472">Membrane</keyword>
<keyword evidence="3" id="KW-1003">Cell membrane</keyword>
<evidence type="ECO:0000256" key="8">
    <source>
        <dbReference type="ARBA" id="ARBA00038436"/>
    </source>
</evidence>
<sequence length="185" mass="19988">MGNRWGRACVRALEIVIVACLAVMAVLVFGNVVLRYAFDSGIAVSEELSRLLFVWLIFLGAILASVQRAHIGFDALVERLPLAGRKVLVVLTGGLMLWACGMFLVGGWKQTEINLGNSYPVLGISYGWLYGVALVFGGGMALAIANNIWRALHDSEGPGLTKDLGDRILEKMPEVSSAEKKGDPR</sequence>
<keyword evidence="4 9" id="KW-0997">Cell inner membrane</keyword>
<comment type="similarity">
    <text evidence="8 9">Belongs to the TRAP transporter small permease family.</text>
</comment>
<dbReference type="RefSeq" id="WP_106446499.1">
    <property type="nucleotide sequence ID" value="NZ_CP027669.1"/>
</dbReference>
<keyword evidence="12" id="KW-1185">Reference proteome</keyword>
<dbReference type="InterPro" id="IPR007387">
    <property type="entry name" value="TRAP_DctQ"/>
</dbReference>
<comment type="function">
    <text evidence="9">Part of the tripartite ATP-independent periplasmic (TRAP) transport system.</text>
</comment>
<evidence type="ECO:0000256" key="1">
    <source>
        <dbReference type="ARBA" id="ARBA00004429"/>
    </source>
</evidence>
<dbReference type="GO" id="GO:0005886">
    <property type="term" value="C:plasma membrane"/>
    <property type="evidence" value="ECO:0007669"/>
    <property type="project" value="UniProtKB-SubCell"/>
</dbReference>
<evidence type="ECO:0000313" key="12">
    <source>
        <dbReference type="Proteomes" id="UP000239326"/>
    </source>
</evidence>
<feature type="transmembrane region" description="Helical" evidence="9">
    <location>
        <begin position="48"/>
        <end position="66"/>
    </location>
</feature>
<keyword evidence="6 9" id="KW-1133">Transmembrane helix</keyword>
<dbReference type="Pfam" id="PF04290">
    <property type="entry name" value="DctQ"/>
    <property type="match status" value="1"/>
</dbReference>
<dbReference type="GO" id="GO:0022857">
    <property type="term" value="F:transmembrane transporter activity"/>
    <property type="evidence" value="ECO:0007669"/>
    <property type="project" value="UniProtKB-UniRule"/>
</dbReference>
<dbReference type="KEGG" id="simp:C6571_09660"/>
<evidence type="ECO:0000256" key="5">
    <source>
        <dbReference type="ARBA" id="ARBA00022692"/>
    </source>
</evidence>
<dbReference type="EMBL" id="CP027669">
    <property type="protein sequence ID" value="AVO41522.1"/>
    <property type="molecule type" value="Genomic_DNA"/>
</dbReference>